<dbReference type="SUPFAM" id="SSF55008">
    <property type="entry name" value="HMA, heavy metal-associated domain"/>
    <property type="match status" value="1"/>
</dbReference>
<dbReference type="PROSITE" id="PS01047">
    <property type="entry name" value="HMA_1"/>
    <property type="match status" value="1"/>
</dbReference>
<keyword evidence="6" id="KW-1185">Reference proteome</keyword>
<dbReference type="GO" id="GO:0046872">
    <property type="term" value="F:metal ion binding"/>
    <property type="evidence" value="ECO:0007669"/>
    <property type="project" value="UniProtKB-KW"/>
</dbReference>
<evidence type="ECO:0000313" key="5">
    <source>
        <dbReference type="Proteomes" id="UP000255113"/>
    </source>
</evidence>
<evidence type="ECO:0000313" key="6">
    <source>
        <dbReference type="Proteomes" id="UP000294683"/>
    </source>
</evidence>
<dbReference type="InterPro" id="IPR036163">
    <property type="entry name" value="HMA_dom_sf"/>
</dbReference>
<keyword evidence="3" id="KW-0378">Hydrolase</keyword>
<dbReference type="InterPro" id="IPR006121">
    <property type="entry name" value="HMA_dom"/>
</dbReference>
<protein>
    <submittedName>
        <fullName evidence="3">ATPase, P-type, K/Mg/Cd/Cu/Zn/Na/Ca/Na/H-transporter family protein</fullName>
        <ecNumber evidence="3">3.6.3.-</ecNumber>
    </submittedName>
    <submittedName>
        <fullName evidence="4">Copper chaperone CopZ</fullName>
    </submittedName>
</protein>
<dbReference type="Proteomes" id="UP000294683">
    <property type="component" value="Unassembled WGS sequence"/>
</dbReference>
<dbReference type="Proteomes" id="UP000255113">
    <property type="component" value="Unassembled WGS sequence"/>
</dbReference>
<feature type="domain" description="HMA" evidence="2">
    <location>
        <begin position="2"/>
        <end position="63"/>
    </location>
</feature>
<accession>A0A379AX60</accession>
<dbReference type="EMBL" id="SNXJ01000001">
    <property type="protein sequence ID" value="TDP30163.1"/>
    <property type="molecule type" value="Genomic_DNA"/>
</dbReference>
<organism evidence="3 5">
    <name type="scientific">Avibacterium gallinarum</name>
    <name type="common">Pasteurella gallinarum</name>
    <dbReference type="NCBI Taxonomy" id="755"/>
    <lineage>
        <taxon>Bacteria</taxon>
        <taxon>Pseudomonadati</taxon>
        <taxon>Pseudomonadota</taxon>
        <taxon>Gammaproteobacteria</taxon>
        <taxon>Pasteurellales</taxon>
        <taxon>Pasteurellaceae</taxon>
        <taxon>Avibacterium</taxon>
    </lineage>
</organism>
<evidence type="ECO:0000313" key="4">
    <source>
        <dbReference type="EMBL" id="TDP30163.1"/>
    </source>
</evidence>
<dbReference type="PROSITE" id="PS50846">
    <property type="entry name" value="HMA_2"/>
    <property type="match status" value="1"/>
</dbReference>
<reference evidence="4 6" key="2">
    <citation type="submission" date="2019-03" db="EMBL/GenBank/DDBJ databases">
        <title>Genomic Encyclopedia of Type Strains, Phase IV (KMG-IV): sequencing the most valuable type-strain genomes for metagenomic binning, comparative biology and taxonomic classification.</title>
        <authorList>
            <person name="Goeker M."/>
        </authorList>
    </citation>
    <scope>NUCLEOTIDE SEQUENCE [LARGE SCALE GENOMIC DNA]</scope>
    <source>
        <strain evidence="4 6">DSM 17481</strain>
    </source>
</reference>
<dbReference type="AlphaFoldDB" id="A0A379AX60"/>
<dbReference type="GO" id="GO:0016787">
    <property type="term" value="F:hydrolase activity"/>
    <property type="evidence" value="ECO:0007669"/>
    <property type="project" value="UniProtKB-KW"/>
</dbReference>
<name>A0A379AX60_AVIGA</name>
<dbReference type="RefSeq" id="WP_115261375.1">
    <property type="nucleotide sequence ID" value="NZ_PQVJ01000010.1"/>
</dbReference>
<dbReference type="InterPro" id="IPR017969">
    <property type="entry name" value="Heavy-metal-associated_CS"/>
</dbReference>
<keyword evidence="1" id="KW-0479">Metal-binding</keyword>
<gene>
    <name evidence="3" type="primary">copA_2</name>
    <name evidence="4" type="ORF">EV689_101190</name>
    <name evidence="3" type="ORF">NCTC11188_01023</name>
</gene>
<evidence type="ECO:0000256" key="1">
    <source>
        <dbReference type="ARBA" id="ARBA00022723"/>
    </source>
</evidence>
<sequence length="70" mass="7313">MKTTVLALSDLSCQHCVKSVQKTLDGISGVQSAEVSLDKAVIVGDVDPQVLINAIVEAGYQARLADNSAK</sequence>
<proteinExistence type="predicted"/>
<dbReference type="Gene3D" id="3.30.70.100">
    <property type="match status" value="1"/>
</dbReference>
<evidence type="ECO:0000313" key="3">
    <source>
        <dbReference type="EMBL" id="SUB26664.1"/>
    </source>
</evidence>
<reference evidence="3 5" key="1">
    <citation type="submission" date="2018-06" db="EMBL/GenBank/DDBJ databases">
        <authorList>
            <consortium name="Pathogen Informatics"/>
            <person name="Doyle S."/>
        </authorList>
    </citation>
    <scope>NUCLEOTIDE SEQUENCE [LARGE SCALE GENOMIC DNA]</scope>
    <source>
        <strain evidence="3 5">NCTC11188</strain>
    </source>
</reference>
<dbReference type="Pfam" id="PF00403">
    <property type="entry name" value="HMA"/>
    <property type="match status" value="1"/>
</dbReference>
<dbReference type="CDD" id="cd00371">
    <property type="entry name" value="HMA"/>
    <property type="match status" value="1"/>
</dbReference>
<dbReference type="EMBL" id="UGSQ01000003">
    <property type="protein sequence ID" value="SUB26664.1"/>
    <property type="molecule type" value="Genomic_DNA"/>
</dbReference>
<evidence type="ECO:0000259" key="2">
    <source>
        <dbReference type="PROSITE" id="PS50846"/>
    </source>
</evidence>
<dbReference type="EC" id="3.6.3.-" evidence="3"/>